<dbReference type="AlphaFoldDB" id="A0A0N7FUP9"/>
<feature type="domain" description="DUF7373" evidence="2">
    <location>
        <begin position="270"/>
        <end position="390"/>
    </location>
</feature>
<proteinExistence type="predicted"/>
<reference evidence="3 4" key="2">
    <citation type="journal article" date="2017" name="Int. J. Syst. Evol. Microbiol.">
        <title>Gordonia phthalatica sp. nov., a di-n-butyl phthalate-degrading bacterium isolated from activated sludge.</title>
        <authorList>
            <person name="Jin D."/>
            <person name="Kong X."/>
            <person name="Jia M."/>
            <person name="Yu X."/>
            <person name="Wang X."/>
            <person name="Zhuang X."/>
            <person name="Deng Y."/>
            <person name="Bai Z."/>
        </authorList>
    </citation>
    <scope>NUCLEOTIDE SEQUENCE [LARGE SCALE GENOMIC DNA]</scope>
    <source>
        <strain evidence="3 4">QH-11</strain>
    </source>
</reference>
<dbReference type="KEGG" id="goq:ACH46_11245"/>
<dbReference type="STRING" id="1136941.ACH46_11245"/>
<evidence type="ECO:0000313" key="4">
    <source>
        <dbReference type="Proteomes" id="UP000063789"/>
    </source>
</evidence>
<dbReference type="EMBL" id="CP011853">
    <property type="protein sequence ID" value="ALG84967.1"/>
    <property type="molecule type" value="Genomic_DNA"/>
</dbReference>
<evidence type="ECO:0000313" key="3">
    <source>
        <dbReference type="EMBL" id="ALG84967.1"/>
    </source>
</evidence>
<protein>
    <submittedName>
        <fullName evidence="3">Uncharacterized protein</fullName>
    </submittedName>
</protein>
<evidence type="ECO:0000259" key="2">
    <source>
        <dbReference type="Pfam" id="PF24092"/>
    </source>
</evidence>
<sequence length="393" mass="41546">MLAALAGTVALAGCEVSGTAHRVPVDVDAGQYKTVKTDAGVSSPRWMAGAELAAYVPFPSEIDDTMIRTTNGTAPAATLKNLGAHIDGAEKVPENAEFQFGFAAGGNNSDPTVEGSPNTRSLGFGVFRYTDAGAARAAVRPTAEANRAELIATRDRFDLEKVDVLVDDAGVGFPAGSMTVSSEASGRDTGMSTRVLVPHGRDVLMVHSYGRSAADTASTLKRSVDLMIERLAGSADVSEKSAMRNASFVTLTVPFLGDGDRMFFDGTAVGPASYAHIYHDKKRGSRLLSQAGVDLIGQRETVVFRASSPAKASELRTGFETWRREVDAGSRKAASPRDLPTATCVEDVDSATDKSYGCTVVVGRYYATASSRKSLLDAQQKISAQYLILKERG</sequence>
<keyword evidence="4" id="KW-1185">Reference proteome</keyword>
<dbReference type="Pfam" id="PF24088">
    <property type="entry name" value="DUF7373"/>
    <property type="match status" value="1"/>
</dbReference>
<dbReference type="InterPro" id="IPR055797">
    <property type="entry name" value="DUF7373"/>
</dbReference>
<accession>A0A0N7FUP9</accession>
<feature type="domain" description="DUF7373" evidence="1">
    <location>
        <begin position="45"/>
        <end position="233"/>
    </location>
</feature>
<dbReference type="PATRIC" id="fig|1136941.3.peg.2295"/>
<name>A0A0N7FUP9_9ACTN</name>
<evidence type="ECO:0000259" key="1">
    <source>
        <dbReference type="Pfam" id="PF24088"/>
    </source>
</evidence>
<dbReference type="Pfam" id="PF24092">
    <property type="entry name" value="DUF7373_C"/>
    <property type="match status" value="1"/>
</dbReference>
<dbReference type="InterPro" id="IPR056463">
    <property type="entry name" value="DUF7373_C"/>
</dbReference>
<gene>
    <name evidence="3" type="ORF">ACH46_11245</name>
</gene>
<dbReference type="Proteomes" id="UP000063789">
    <property type="component" value="Chromosome"/>
</dbReference>
<reference evidence="4" key="1">
    <citation type="submission" date="2015-06" db="EMBL/GenBank/DDBJ databases">
        <title>Complete genome sequence and metabolic analysis of phthalate degradation pathway in Gordonia sp. QH-11.</title>
        <authorList>
            <person name="Jin D."/>
            <person name="Kong X."/>
            <person name="Bai Z."/>
        </authorList>
    </citation>
    <scope>NUCLEOTIDE SEQUENCE [LARGE SCALE GENOMIC DNA]</scope>
    <source>
        <strain evidence="4">QH-11</strain>
    </source>
</reference>
<organism evidence="3 4">
    <name type="scientific">Gordonia phthalatica</name>
    <dbReference type="NCBI Taxonomy" id="1136941"/>
    <lineage>
        <taxon>Bacteria</taxon>
        <taxon>Bacillati</taxon>
        <taxon>Actinomycetota</taxon>
        <taxon>Actinomycetes</taxon>
        <taxon>Mycobacteriales</taxon>
        <taxon>Gordoniaceae</taxon>
        <taxon>Gordonia</taxon>
    </lineage>
</organism>